<comment type="function">
    <text evidence="7">Catalyzes the attachment of L-aspartate to tRNA(Asp) in a two-step reaction: L-aspartate is first activated by ATP to form Asp-AMP and then transferred to the acceptor end of tRNA(Asp).</text>
</comment>
<dbReference type="Gene3D" id="2.40.50.140">
    <property type="entry name" value="Nucleic acid-binding proteins"/>
    <property type="match status" value="1"/>
</dbReference>
<evidence type="ECO:0000256" key="6">
    <source>
        <dbReference type="ARBA" id="ARBA00023146"/>
    </source>
</evidence>
<dbReference type="GO" id="GO:0003676">
    <property type="term" value="F:nucleic acid binding"/>
    <property type="evidence" value="ECO:0007669"/>
    <property type="project" value="InterPro"/>
</dbReference>
<dbReference type="AlphaFoldDB" id="A0A1F6W3F7"/>
<dbReference type="EC" id="6.1.1.12" evidence="7"/>
<comment type="subcellular location">
    <subcellularLocation>
        <location evidence="7">Cytoplasm</location>
    </subcellularLocation>
</comment>
<feature type="binding site" evidence="7">
    <location>
        <position position="229"/>
    </location>
    <ligand>
        <name>L-aspartate</name>
        <dbReference type="ChEBI" id="CHEBI:29991"/>
    </ligand>
</feature>
<evidence type="ECO:0000313" key="10">
    <source>
        <dbReference type="Proteomes" id="UP000179275"/>
    </source>
</evidence>
<dbReference type="STRING" id="1801756.A3C67_02280"/>
<dbReference type="GO" id="GO:0004815">
    <property type="term" value="F:aspartate-tRNA ligase activity"/>
    <property type="evidence" value="ECO:0007669"/>
    <property type="project" value="UniProtKB-UniRule"/>
</dbReference>
<comment type="subunit">
    <text evidence="7">Homodimer.</text>
</comment>
<evidence type="ECO:0000256" key="2">
    <source>
        <dbReference type="ARBA" id="ARBA00022598"/>
    </source>
</evidence>
<keyword evidence="2 7" id="KW-0436">Ligase</keyword>
<dbReference type="PANTHER" id="PTHR22594:SF5">
    <property type="entry name" value="ASPARTATE--TRNA LIGASE, MITOCHONDRIAL"/>
    <property type="match status" value="1"/>
</dbReference>
<feature type="domain" description="Aminoacyl-transfer RNA synthetases class-II family profile" evidence="8">
    <location>
        <begin position="150"/>
        <end position="450"/>
    </location>
</feature>
<comment type="caution">
    <text evidence="9">The sequence shown here is derived from an EMBL/GenBank/DDBJ whole genome shotgun (WGS) entry which is preliminary data.</text>
</comment>
<reference evidence="9 10" key="1">
    <citation type="journal article" date="2016" name="Nat. Commun.">
        <title>Thousands of microbial genomes shed light on interconnected biogeochemical processes in an aquifer system.</title>
        <authorList>
            <person name="Anantharaman K."/>
            <person name="Brown C.T."/>
            <person name="Hug L.A."/>
            <person name="Sharon I."/>
            <person name="Castelle C.J."/>
            <person name="Probst A.J."/>
            <person name="Thomas B.C."/>
            <person name="Singh A."/>
            <person name="Wilkins M.J."/>
            <person name="Karaoz U."/>
            <person name="Brodie E.L."/>
            <person name="Williams K.H."/>
            <person name="Hubbard S.S."/>
            <person name="Banfield J.F."/>
        </authorList>
    </citation>
    <scope>NUCLEOTIDE SEQUENCE [LARGE SCALE GENOMIC DNA]</scope>
</reference>
<comment type="similarity">
    <text evidence="1 7">Belongs to the class-II aminoacyl-tRNA synthetase family. Type 1 subfamily.</text>
</comment>
<dbReference type="Gene3D" id="3.30.930.10">
    <property type="entry name" value="Bira Bifunctional Protein, Domain 2"/>
    <property type="match status" value="2"/>
</dbReference>
<keyword evidence="6 7" id="KW-0030">Aminoacyl-tRNA synthetase</keyword>
<feature type="binding site" evidence="7">
    <location>
        <position position="341"/>
    </location>
    <ligand>
        <name>L-aspartate</name>
        <dbReference type="ChEBI" id="CHEBI:29991"/>
    </ligand>
</feature>
<dbReference type="PROSITE" id="PS50862">
    <property type="entry name" value="AA_TRNA_LIGASE_II"/>
    <property type="match status" value="1"/>
</dbReference>
<dbReference type="PRINTS" id="PR01042">
    <property type="entry name" value="TRNASYNTHASP"/>
</dbReference>
<dbReference type="SUPFAM" id="SSF50249">
    <property type="entry name" value="Nucleic acid-binding proteins"/>
    <property type="match status" value="1"/>
</dbReference>
<feature type="binding site" evidence="7">
    <location>
        <begin position="229"/>
        <end position="231"/>
    </location>
    <ligand>
        <name>ATP</name>
        <dbReference type="ChEBI" id="CHEBI:30616"/>
    </ligand>
</feature>
<dbReference type="InterPro" id="IPR004365">
    <property type="entry name" value="NA-bd_OB_tRNA"/>
</dbReference>
<keyword evidence="4 7" id="KW-0067">ATP-binding</keyword>
<evidence type="ECO:0000256" key="1">
    <source>
        <dbReference type="ARBA" id="ARBA00006303"/>
    </source>
</evidence>
<dbReference type="InterPro" id="IPR012340">
    <property type="entry name" value="NA-bd_OB-fold"/>
</dbReference>
<feature type="binding site" evidence="7">
    <location>
        <position position="377"/>
    </location>
    <ligand>
        <name>ATP</name>
        <dbReference type="ChEBI" id="CHEBI:30616"/>
    </ligand>
</feature>
<dbReference type="Proteomes" id="UP000179275">
    <property type="component" value="Unassembled WGS sequence"/>
</dbReference>
<comment type="caution">
    <text evidence="7">Lacks conserved residue(s) required for the propagation of feature annotation.</text>
</comment>
<dbReference type="InterPro" id="IPR045864">
    <property type="entry name" value="aa-tRNA-synth_II/BPL/LPL"/>
</dbReference>
<dbReference type="PANTHER" id="PTHR22594">
    <property type="entry name" value="ASPARTYL/LYSYL-TRNA SYNTHETASE"/>
    <property type="match status" value="1"/>
</dbReference>
<dbReference type="EMBL" id="MFUG01000003">
    <property type="protein sequence ID" value="OGI76437.1"/>
    <property type="molecule type" value="Genomic_DNA"/>
</dbReference>
<name>A0A1F6W3F7_9BACT</name>
<evidence type="ECO:0000259" key="8">
    <source>
        <dbReference type="PROSITE" id="PS50862"/>
    </source>
</evidence>
<dbReference type="InterPro" id="IPR004364">
    <property type="entry name" value="Aa-tRNA-synt_II"/>
</dbReference>
<dbReference type="HAMAP" id="MF_00044">
    <property type="entry name" value="Asp_tRNA_synth_type1"/>
    <property type="match status" value="1"/>
</dbReference>
<feature type="binding site" evidence="7">
    <location>
        <position position="384"/>
    </location>
    <ligand>
        <name>L-aspartate</name>
        <dbReference type="ChEBI" id="CHEBI:29991"/>
    </ligand>
</feature>
<dbReference type="GO" id="GO:0005524">
    <property type="term" value="F:ATP binding"/>
    <property type="evidence" value="ECO:0007669"/>
    <property type="project" value="UniProtKB-UniRule"/>
</dbReference>
<dbReference type="InterPro" id="IPR047090">
    <property type="entry name" value="AspRS_core"/>
</dbReference>
<sequence length="480" mass="55301">MKDRIYIKDLKDNVGKEVTIAGWVDVRRDQGKMVFFDMRDMTGKVQCVALPSRAEVIGSTVSHNFMDTAKEIRPEWVLKIVGIVNKRPEKNVKAGVLNGEVELEITGIEILNKAETTPFQINESTSGINEDTRMKYKYLDLRTERMQKNIRMRHKIIKFIRDFLDKENFVEVETPILTKSTPEGARDYIVPSRLWQGKFYALPQSPQQYKQLLMAGGIERYFQIAKCMRDEDTRGDRQPEFTQLDLEMSFVEREDVIKLNEKLLINIVQTLYPEKKIQEIPFPRISHKEAMEKYGTDRPDFRKDKNDKNSLAFGWVVDFPFFERTDKSDNSQAEGEWTFTHNPFSRPKSEHMPLLMDKKDIGNILTSQYDVVLNGYEIGGGSIRNHEPEALQKVFEILGHKIEDIEKNFGHMLHAFKTGAPPHGGIAWGLDRLVMLLQGEVNIREVIAFPKTGEGKDLMMGSPAEVSEKQLKELGIKLSK</sequence>
<feature type="binding site" evidence="7">
    <location>
        <position position="238"/>
    </location>
    <ligand>
        <name>ATP</name>
        <dbReference type="ChEBI" id="CHEBI:30616"/>
    </ligand>
</feature>
<keyword evidence="7" id="KW-0963">Cytoplasm</keyword>
<evidence type="ECO:0000256" key="4">
    <source>
        <dbReference type="ARBA" id="ARBA00022840"/>
    </source>
</evidence>
<dbReference type="Pfam" id="PF01336">
    <property type="entry name" value="tRNA_anti-codon"/>
    <property type="match status" value="1"/>
</dbReference>
<proteinExistence type="inferred from homology"/>
<evidence type="ECO:0000256" key="7">
    <source>
        <dbReference type="HAMAP-Rule" id="MF_00044"/>
    </source>
</evidence>
<dbReference type="InterPro" id="IPR047089">
    <property type="entry name" value="Asp-tRNA-ligase_1_N"/>
</dbReference>
<accession>A0A1F6W3F7</accession>
<dbReference type="CDD" id="cd04317">
    <property type="entry name" value="EcAspRS_like_N"/>
    <property type="match status" value="1"/>
</dbReference>
<dbReference type="GO" id="GO:0006422">
    <property type="term" value="P:aspartyl-tRNA aminoacylation"/>
    <property type="evidence" value="ECO:0007669"/>
    <property type="project" value="UniProtKB-UniRule"/>
</dbReference>
<gene>
    <name evidence="7" type="primary">aspS</name>
    <name evidence="9" type="ORF">A3C67_02280</name>
</gene>
<dbReference type="SUPFAM" id="SSF55681">
    <property type="entry name" value="Class II aaRS and biotin synthetases"/>
    <property type="match status" value="1"/>
</dbReference>
<protein>
    <recommendedName>
        <fullName evidence="7">Aspartate--tRNA ligase</fullName>
        <ecNumber evidence="7">6.1.1.12</ecNumber>
    </recommendedName>
    <alternativeName>
        <fullName evidence="7">Aspartyl-tRNA synthetase</fullName>
        <shortName evidence="7">AspRS</shortName>
    </alternativeName>
</protein>
<dbReference type="Pfam" id="PF00152">
    <property type="entry name" value="tRNA-synt_2"/>
    <property type="match status" value="1"/>
</dbReference>
<dbReference type="InterPro" id="IPR004524">
    <property type="entry name" value="Asp-tRNA-ligase_1"/>
</dbReference>
<dbReference type="InterPro" id="IPR002312">
    <property type="entry name" value="Asp/Asn-tRNA-synth_IIb"/>
</dbReference>
<evidence type="ECO:0000256" key="5">
    <source>
        <dbReference type="ARBA" id="ARBA00022917"/>
    </source>
</evidence>
<evidence type="ECO:0000256" key="3">
    <source>
        <dbReference type="ARBA" id="ARBA00022741"/>
    </source>
</evidence>
<feature type="binding site" evidence="7">
    <location>
        <begin position="429"/>
        <end position="432"/>
    </location>
    <ligand>
        <name>ATP</name>
        <dbReference type="ChEBI" id="CHEBI:30616"/>
    </ligand>
</feature>
<organism evidence="9 10">
    <name type="scientific">Candidatus Nomurabacteria bacterium RIFCSPHIGHO2_02_FULL_42_19</name>
    <dbReference type="NCBI Taxonomy" id="1801756"/>
    <lineage>
        <taxon>Bacteria</taxon>
        <taxon>Candidatus Nomuraibacteriota</taxon>
    </lineage>
</organism>
<evidence type="ECO:0000313" key="9">
    <source>
        <dbReference type="EMBL" id="OGI76437.1"/>
    </source>
</evidence>
<dbReference type="Gene3D" id="3.30.1360.30">
    <property type="entry name" value="GAD-like domain"/>
    <property type="match status" value="1"/>
</dbReference>
<dbReference type="InterPro" id="IPR006195">
    <property type="entry name" value="aa-tRNA-synth_II"/>
</dbReference>
<dbReference type="GO" id="GO:0005737">
    <property type="term" value="C:cytoplasm"/>
    <property type="evidence" value="ECO:0007669"/>
    <property type="project" value="UniProtKB-SubCell"/>
</dbReference>
<feature type="binding site" evidence="7">
    <location>
        <position position="183"/>
    </location>
    <ligand>
        <name>L-aspartate</name>
        <dbReference type="ChEBI" id="CHEBI:29991"/>
    </ligand>
</feature>
<dbReference type="CDD" id="cd00777">
    <property type="entry name" value="AspRS_core"/>
    <property type="match status" value="1"/>
</dbReference>
<dbReference type="InterPro" id="IPR004115">
    <property type="entry name" value="GAD-like_sf"/>
</dbReference>
<keyword evidence="3 7" id="KW-0547">Nucleotide-binding</keyword>
<feature type="region of interest" description="Aspartate" evidence="7">
    <location>
        <begin position="207"/>
        <end position="210"/>
    </location>
</feature>
<comment type="catalytic activity">
    <reaction evidence="7">
        <text>tRNA(Asp) + L-aspartate + ATP = L-aspartyl-tRNA(Asp) + AMP + diphosphate</text>
        <dbReference type="Rhea" id="RHEA:19649"/>
        <dbReference type="Rhea" id="RHEA-COMP:9660"/>
        <dbReference type="Rhea" id="RHEA-COMP:9678"/>
        <dbReference type="ChEBI" id="CHEBI:29991"/>
        <dbReference type="ChEBI" id="CHEBI:30616"/>
        <dbReference type="ChEBI" id="CHEBI:33019"/>
        <dbReference type="ChEBI" id="CHEBI:78442"/>
        <dbReference type="ChEBI" id="CHEBI:78516"/>
        <dbReference type="ChEBI" id="CHEBI:456215"/>
        <dbReference type="EC" id="6.1.1.12"/>
    </reaction>
</comment>
<keyword evidence="5 7" id="KW-0648">Protein biosynthesis</keyword>